<sequence>MRERMGELPLSTVFRSATWISSVYTPEERLAHEMISDIFRTPSNNDVATVSIRVTVMEPRLRICIRLNGRRRAEEMNEFNFVVRKDRHSVSVTHADI</sequence>
<dbReference type="AlphaFoldDB" id="A0A5B7EUP1"/>
<protein>
    <submittedName>
        <fullName evidence="1">Uncharacterized protein</fullName>
    </submittedName>
</protein>
<gene>
    <name evidence="1" type="ORF">E2C01_030187</name>
</gene>
<evidence type="ECO:0000313" key="2">
    <source>
        <dbReference type="Proteomes" id="UP000324222"/>
    </source>
</evidence>
<organism evidence="1 2">
    <name type="scientific">Portunus trituberculatus</name>
    <name type="common">Swimming crab</name>
    <name type="synonym">Neptunus trituberculatus</name>
    <dbReference type="NCBI Taxonomy" id="210409"/>
    <lineage>
        <taxon>Eukaryota</taxon>
        <taxon>Metazoa</taxon>
        <taxon>Ecdysozoa</taxon>
        <taxon>Arthropoda</taxon>
        <taxon>Crustacea</taxon>
        <taxon>Multicrustacea</taxon>
        <taxon>Malacostraca</taxon>
        <taxon>Eumalacostraca</taxon>
        <taxon>Eucarida</taxon>
        <taxon>Decapoda</taxon>
        <taxon>Pleocyemata</taxon>
        <taxon>Brachyura</taxon>
        <taxon>Eubrachyura</taxon>
        <taxon>Portunoidea</taxon>
        <taxon>Portunidae</taxon>
        <taxon>Portuninae</taxon>
        <taxon>Portunus</taxon>
    </lineage>
</organism>
<comment type="caution">
    <text evidence="1">The sequence shown here is derived from an EMBL/GenBank/DDBJ whole genome shotgun (WGS) entry which is preliminary data.</text>
</comment>
<evidence type="ECO:0000313" key="1">
    <source>
        <dbReference type="EMBL" id="MPC36719.1"/>
    </source>
</evidence>
<dbReference type="Proteomes" id="UP000324222">
    <property type="component" value="Unassembled WGS sequence"/>
</dbReference>
<dbReference type="EMBL" id="VSRR010003588">
    <property type="protein sequence ID" value="MPC36719.1"/>
    <property type="molecule type" value="Genomic_DNA"/>
</dbReference>
<accession>A0A5B7EUP1</accession>
<name>A0A5B7EUP1_PORTR</name>
<reference evidence="1 2" key="1">
    <citation type="submission" date="2019-05" db="EMBL/GenBank/DDBJ databases">
        <title>Another draft genome of Portunus trituberculatus and its Hox gene families provides insights of decapod evolution.</title>
        <authorList>
            <person name="Jeong J.-H."/>
            <person name="Song I."/>
            <person name="Kim S."/>
            <person name="Choi T."/>
            <person name="Kim D."/>
            <person name="Ryu S."/>
            <person name="Kim W."/>
        </authorList>
    </citation>
    <scope>NUCLEOTIDE SEQUENCE [LARGE SCALE GENOMIC DNA]</scope>
    <source>
        <tissue evidence="1">Muscle</tissue>
    </source>
</reference>
<keyword evidence="2" id="KW-1185">Reference proteome</keyword>
<proteinExistence type="predicted"/>